<dbReference type="Proteomes" id="UP001549110">
    <property type="component" value="Unassembled WGS sequence"/>
</dbReference>
<dbReference type="EMBL" id="JBEPLU010000001">
    <property type="protein sequence ID" value="MET3526433.1"/>
    <property type="molecule type" value="Genomic_DNA"/>
</dbReference>
<sequence length="139" mass="14927">MRDLRPTVGLSQLLDAAGVGPDSAIRVTGSGALFALLWLHRRGYADVGCLHAGQRAPGDEADALLAAHTATVERLSDLLHRGPQVRQGGIIIVQTRSGEGGAQAVLTFHRHGFELVRRLPGSHRDVLVARRTLEFRQAA</sequence>
<accession>A0ABV2EHC3</accession>
<protein>
    <recommendedName>
        <fullName evidence="1">Rhodanese domain-containing protein</fullName>
    </recommendedName>
</protein>
<evidence type="ECO:0000313" key="2">
    <source>
        <dbReference type="EMBL" id="MET3526433.1"/>
    </source>
</evidence>
<dbReference type="InterPro" id="IPR001763">
    <property type="entry name" value="Rhodanese-like_dom"/>
</dbReference>
<comment type="caution">
    <text evidence="2">The sequence shown here is derived from an EMBL/GenBank/DDBJ whole genome shotgun (WGS) entry which is preliminary data.</text>
</comment>
<gene>
    <name evidence="2" type="ORF">ABID41_001528</name>
</gene>
<dbReference type="RefSeq" id="WP_354297374.1">
    <property type="nucleotide sequence ID" value="NZ_JBEPLU010000001.1"/>
</dbReference>
<reference evidence="2 3" key="1">
    <citation type="submission" date="2024-06" db="EMBL/GenBank/DDBJ databases">
        <title>Genomic Encyclopedia of Type Strains, Phase IV (KMG-IV): sequencing the most valuable type-strain genomes for metagenomic binning, comparative biology and taxonomic classification.</title>
        <authorList>
            <person name="Goeker M."/>
        </authorList>
    </citation>
    <scope>NUCLEOTIDE SEQUENCE [LARGE SCALE GENOMIC DNA]</scope>
    <source>
        <strain evidence="2 3">DSM 17809</strain>
    </source>
</reference>
<evidence type="ECO:0000313" key="3">
    <source>
        <dbReference type="Proteomes" id="UP001549110"/>
    </source>
</evidence>
<evidence type="ECO:0000259" key="1">
    <source>
        <dbReference type="PROSITE" id="PS50206"/>
    </source>
</evidence>
<dbReference type="PROSITE" id="PS50206">
    <property type="entry name" value="RHODANESE_3"/>
    <property type="match status" value="1"/>
</dbReference>
<organism evidence="2 3">
    <name type="scientific">Phenylobacterium koreense</name>
    <dbReference type="NCBI Taxonomy" id="266125"/>
    <lineage>
        <taxon>Bacteria</taxon>
        <taxon>Pseudomonadati</taxon>
        <taxon>Pseudomonadota</taxon>
        <taxon>Alphaproteobacteria</taxon>
        <taxon>Caulobacterales</taxon>
        <taxon>Caulobacteraceae</taxon>
        <taxon>Phenylobacterium</taxon>
    </lineage>
</organism>
<feature type="domain" description="Rhodanese" evidence="1">
    <location>
        <begin position="73"/>
        <end position="135"/>
    </location>
</feature>
<name>A0ABV2EHC3_9CAUL</name>
<proteinExistence type="predicted"/>
<keyword evidence="3" id="KW-1185">Reference proteome</keyword>